<dbReference type="Pfam" id="PF14322">
    <property type="entry name" value="SusD-like_3"/>
    <property type="match status" value="1"/>
</dbReference>
<reference evidence="9 10" key="1">
    <citation type="submission" date="2017-11" db="EMBL/GenBank/DDBJ databases">
        <title>Rhodohalobacter 15182 sp. nov., isolated from a salt lake.</title>
        <authorList>
            <person name="Han S."/>
        </authorList>
    </citation>
    <scope>NUCLEOTIDE SEQUENCE [LARGE SCALE GENOMIC DNA]</scope>
    <source>
        <strain evidence="9 10">15182</strain>
    </source>
</reference>
<dbReference type="Proteomes" id="UP000233398">
    <property type="component" value="Unassembled WGS sequence"/>
</dbReference>
<sequence>MKTLRITLAFLIVTIAGFASSCDSFLSVEPLDQRVESNFYQTKEDAQEALVAIYDVLQWNTVVGFHVPEMLSDIASDDAYAGGASRNDAPNIIEVDKHDIRTTNGEVHGLWQKYYTGIYRANKFLTEVEELEAEEEFKSRTMAEARFLRAYYYFDLVRFFRNVPLITVPLDNPDEYNQPQADPSEVYAQIAQDLLAAIPDLPESISSDESGRVSTWAAQSLLGKVYLYYSGVFGEDLPAGGQTVDQAMATQMIDDVIALSGHDLLENYEDNFKPEFEFSEESVFEISYSDSRPWYDWGFIQGGEGNMAPQMQGPRVDQPGDEDYMRGWSFSPVTQELVDAFDSADPRLEATVLFESEFNEGISIGYQHTGKFTKKYTTHKSYAPDDGQLELNWGNNYRVIRFSDVLLMGAELHLDGDPNQAKAYLDLVRERVGMPEVAATLENIRNERRVELAMEGHRYWDLQRYGQDEADAHISIQGDVRQGYQGDAPDFAISYNTAKMGLFPIPQSEIDISNGQLQQNEGY</sequence>
<evidence type="ECO:0000259" key="8">
    <source>
        <dbReference type="Pfam" id="PF14322"/>
    </source>
</evidence>
<keyword evidence="3 6" id="KW-0732">Signal</keyword>
<keyword evidence="5" id="KW-0998">Cell outer membrane</keyword>
<name>A0A2N0VL24_9BACT</name>
<proteinExistence type="inferred from homology"/>
<evidence type="ECO:0000256" key="2">
    <source>
        <dbReference type="ARBA" id="ARBA00006275"/>
    </source>
</evidence>
<protein>
    <recommendedName>
        <fullName evidence="11">RagB/SusD family nutrient uptake outer membrane protein</fullName>
    </recommendedName>
</protein>
<dbReference type="PROSITE" id="PS51257">
    <property type="entry name" value="PROKAR_LIPOPROTEIN"/>
    <property type="match status" value="1"/>
</dbReference>
<keyword evidence="10" id="KW-1185">Reference proteome</keyword>
<feature type="domain" description="SusD-like N-terminal" evidence="8">
    <location>
        <begin position="41"/>
        <end position="227"/>
    </location>
</feature>
<evidence type="ECO:0000256" key="3">
    <source>
        <dbReference type="ARBA" id="ARBA00022729"/>
    </source>
</evidence>
<evidence type="ECO:0000256" key="4">
    <source>
        <dbReference type="ARBA" id="ARBA00023136"/>
    </source>
</evidence>
<accession>A0A2N0VL24</accession>
<evidence type="ECO:0000256" key="1">
    <source>
        <dbReference type="ARBA" id="ARBA00004442"/>
    </source>
</evidence>
<evidence type="ECO:0000256" key="6">
    <source>
        <dbReference type="SAM" id="SignalP"/>
    </source>
</evidence>
<comment type="subcellular location">
    <subcellularLocation>
        <location evidence="1">Cell outer membrane</location>
    </subcellularLocation>
</comment>
<dbReference type="SUPFAM" id="SSF48452">
    <property type="entry name" value="TPR-like"/>
    <property type="match status" value="1"/>
</dbReference>
<keyword evidence="4" id="KW-0472">Membrane</keyword>
<dbReference type="Gene3D" id="1.25.40.390">
    <property type="match status" value="1"/>
</dbReference>
<organism evidence="9 10">
    <name type="scientific">Rhodohalobacter barkolensis</name>
    <dbReference type="NCBI Taxonomy" id="2053187"/>
    <lineage>
        <taxon>Bacteria</taxon>
        <taxon>Pseudomonadati</taxon>
        <taxon>Balneolota</taxon>
        <taxon>Balneolia</taxon>
        <taxon>Balneolales</taxon>
        <taxon>Balneolaceae</taxon>
        <taxon>Rhodohalobacter</taxon>
    </lineage>
</organism>
<dbReference type="AlphaFoldDB" id="A0A2N0VL24"/>
<feature type="chain" id="PRO_5014961933" description="RagB/SusD family nutrient uptake outer membrane protein" evidence="6">
    <location>
        <begin position="22"/>
        <end position="523"/>
    </location>
</feature>
<dbReference type="OrthoDB" id="618454at2"/>
<feature type="domain" description="RagB/SusD" evidence="7">
    <location>
        <begin position="302"/>
        <end position="523"/>
    </location>
</feature>
<evidence type="ECO:0000313" key="10">
    <source>
        <dbReference type="Proteomes" id="UP000233398"/>
    </source>
</evidence>
<dbReference type="InterPro" id="IPR011990">
    <property type="entry name" value="TPR-like_helical_dom_sf"/>
</dbReference>
<dbReference type="EMBL" id="PISP01000001">
    <property type="protein sequence ID" value="PKD44864.1"/>
    <property type="molecule type" value="Genomic_DNA"/>
</dbReference>
<evidence type="ECO:0000256" key="5">
    <source>
        <dbReference type="ARBA" id="ARBA00023237"/>
    </source>
</evidence>
<comment type="similarity">
    <text evidence="2">Belongs to the SusD family.</text>
</comment>
<comment type="caution">
    <text evidence="9">The sequence shown here is derived from an EMBL/GenBank/DDBJ whole genome shotgun (WGS) entry which is preliminary data.</text>
</comment>
<dbReference type="InterPro" id="IPR033985">
    <property type="entry name" value="SusD-like_N"/>
</dbReference>
<evidence type="ECO:0000259" key="7">
    <source>
        <dbReference type="Pfam" id="PF07980"/>
    </source>
</evidence>
<dbReference type="RefSeq" id="WP_101072152.1">
    <property type="nucleotide sequence ID" value="NZ_PISP01000001.1"/>
</dbReference>
<dbReference type="CDD" id="cd08977">
    <property type="entry name" value="SusD"/>
    <property type="match status" value="1"/>
</dbReference>
<evidence type="ECO:0000313" key="9">
    <source>
        <dbReference type="EMBL" id="PKD44864.1"/>
    </source>
</evidence>
<evidence type="ECO:0008006" key="11">
    <source>
        <dbReference type="Google" id="ProtNLM"/>
    </source>
</evidence>
<gene>
    <name evidence="9" type="ORF">CWD77_05235</name>
</gene>
<feature type="signal peptide" evidence="6">
    <location>
        <begin position="1"/>
        <end position="21"/>
    </location>
</feature>
<dbReference type="Pfam" id="PF07980">
    <property type="entry name" value="SusD_RagB"/>
    <property type="match status" value="1"/>
</dbReference>
<dbReference type="InterPro" id="IPR012944">
    <property type="entry name" value="SusD_RagB_dom"/>
</dbReference>
<dbReference type="GO" id="GO:0009279">
    <property type="term" value="C:cell outer membrane"/>
    <property type="evidence" value="ECO:0007669"/>
    <property type="project" value="UniProtKB-SubCell"/>
</dbReference>